<evidence type="ECO:0000256" key="7">
    <source>
        <dbReference type="RuleBase" id="RU369040"/>
    </source>
</evidence>
<evidence type="ECO:0000256" key="1">
    <source>
        <dbReference type="ARBA" id="ARBA00005909"/>
    </source>
</evidence>
<keyword evidence="6 7" id="KW-0804">Transcription</keyword>
<evidence type="ECO:0000313" key="10">
    <source>
        <dbReference type="EMBL" id="KAF8670526.1"/>
    </source>
</evidence>
<feature type="domain" description="BES1/BZR1 plant transcription factor N-terminal" evidence="9">
    <location>
        <begin position="33"/>
        <end position="122"/>
    </location>
</feature>
<dbReference type="AlphaFoldDB" id="A0A835E8W3"/>
<feature type="compositionally biased region" description="Low complexity" evidence="8">
    <location>
        <begin position="272"/>
        <end position="281"/>
    </location>
</feature>
<feature type="compositionally biased region" description="Low complexity" evidence="8">
    <location>
        <begin position="248"/>
        <end position="265"/>
    </location>
</feature>
<gene>
    <name evidence="10" type="ORF">HU200_050547</name>
</gene>
<keyword evidence="2" id="KW-0341">Growth regulation</keyword>
<accession>A0A835E8W3</accession>
<dbReference type="Pfam" id="PF05687">
    <property type="entry name" value="BES1_N"/>
    <property type="match status" value="1"/>
</dbReference>
<name>A0A835E8W3_9POAL</name>
<keyword evidence="11" id="KW-1185">Reference proteome</keyword>
<sequence length="349" mass="35381">MAAAGAGRSGGGGGGGGAGGEKGRGHSHRHGAVRKTTSIERENNRWRERYRRSIASKIYAGLRAYGRYALPRLCDSNIVLRALCHEAGWIVEPDGTTYRKGDAPPPSSPVRGSGGRSAPATPTLSLPVSPTAVNGGLTPSSNITLGAAGSGSSGLPVWFKKLATGSMFPNFGTGSSKSPVTPLPPQMKGSPPEHKLTHWTNPAAAAAIPPTSPIGSGGAGDPVRMLAGIQISTAAAGKNNAPPPPPAAGSSPAPALGLRLGLGQRSSGGGPPRASAPASPRGNGGGGRTSSPAPVARRRRRQGDDDEEMEAAGEFAFGWEGEVSMEITDDEEEALELTLGNSKTRKDGA</sequence>
<evidence type="ECO:0000259" key="9">
    <source>
        <dbReference type="Pfam" id="PF05687"/>
    </source>
</evidence>
<dbReference type="PANTHER" id="PTHR31506">
    <property type="entry name" value="BES1/BZR1 HOMOLOG PROTEIN 3-RELATED"/>
    <property type="match status" value="1"/>
</dbReference>
<comment type="function">
    <text evidence="7">Functions in brassinosteroid signaling. May function as transcriptional repressor.</text>
</comment>
<dbReference type="GO" id="GO:0006351">
    <property type="term" value="P:DNA-templated transcription"/>
    <property type="evidence" value="ECO:0007669"/>
    <property type="project" value="InterPro"/>
</dbReference>
<feature type="region of interest" description="Disordered" evidence="8">
    <location>
        <begin position="170"/>
        <end position="197"/>
    </location>
</feature>
<evidence type="ECO:0000256" key="5">
    <source>
        <dbReference type="ARBA" id="ARBA00023125"/>
    </source>
</evidence>
<comment type="subcellular location">
    <subcellularLocation>
        <location evidence="7">Nucleus</location>
    </subcellularLocation>
</comment>
<dbReference type="OrthoDB" id="685915at2759"/>
<feature type="compositionally biased region" description="Gly residues" evidence="8">
    <location>
        <begin position="7"/>
        <end position="20"/>
    </location>
</feature>
<dbReference type="Proteomes" id="UP000636709">
    <property type="component" value="Unassembled WGS sequence"/>
</dbReference>
<evidence type="ECO:0000313" key="11">
    <source>
        <dbReference type="Proteomes" id="UP000636709"/>
    </source>
</evidence>
<proteinExistence type="inferred from homology"/>
<reference evidence="10" key="1">
    <citation type="submission" date="2020-07" db="EMBL/GenBank/DDBJ databases">
        <title>Genome sequence and genetic diversity analysis of an under-domesticated orphan crop, white fonio (Digitaria exilis).</title>
        <authorList>
            <person name="Bennetzen J.L."/>
            <person name="Chen S."/>
            <person name="Ma X."/>
            <person name="Wang X."/>
            <person name="Yssel A.E.J."/>
            <person name="Chaluvadi S.R."/>
            <person name="Johnson M."/>
            <person name="Gangashetty P."/>
            <person name="Hamidou F."/>
            <person name="Sanogo M.D."/>
            <person name="Zwaenepoel A."/>
            <person name="Wallace J."/>
            <person name="Van De Peer Y."/>
            <person name="Van Deynze A."/>
        </authorList>
    </citation>
    <scope>NUCLEOTIDE SEQUENCE</scope>
    <source>
        <tissue evidence="10">Leaves</tissue>
    </source>
</reference>
<dbReference type="InterPro" id="IPR033264">
    <property type="entry name" value="BZR"/>
</dbReference>
<evidence type="ECO:0000256" key="8">
    <source>
        <dbReference type="SAM" id="MobiDB-lite"/>
    </source>
</evidence>
<comment type="similarity">
    <text evidence="1 7">Belongs to the BZR/LAT61 family.</text>
</comment>
<comment type="caution">
    <text evidence="10">The sequence shown here is derived from an EMBL/GenBank/DDBJ whole genome shotgun (WGS) entry which is preliminary data.</text>
</comment>
<feature type="region of interest" description="Disordered" evidence="8">
    <location>
        <begin position="1"/>
        <end position="40"/>
    </location>
</feature>
<dbReference type="GO" id="GO:0009742">
    <property type="term" value="P:brassinosteroid mediated signaling pathway"/>
    <property type="evidence" value="ECO:0007669"/>
    <property type="project" value="UniProtKB-UniRule"/>
</dbReference>
<keyword evidence="5 7" id="KW-0238">DNA-binding</keyword>
<dbReference type="GO" id="GO:0005634">
    <property type="term" value="C:nucleus"/>
    <property type="evidence" value="ECO:0007669"/>
    <property type="project" value="UniProtKB-SubCell"/>
</dbReference>
<dbReference type="PANTHER" id="PTHR31506:SF22">
    <property type="entry name" value="PROTEIN BRASSINAZOLE-RESISTANT 2"/>
    <property type="match status" value="1"/>
</dbReference>
<feature type="compositionally biased region" description="Polar residues" evidence="8">
    <location>
        <begin position="120"/>
        <end position="129"/>
    </location>
</feature>
<feature type="region of interest" description="Disordered" evidence="8">
    <location>
        <begin position="235"/>
        <end position="321"/>
    </location>
</feature>
<evidence type="ECO:0000256" key="6">
    <source>
        <dbReference type="ARBA" id="ARBA00023163"/>
    </source>
</evidence>
<feature type="compositionally biased region" description="Low complexity" evidence="8">
    <location>
        <begin position="312"/>
        <end position="321"/>
    </location>
</feature>
<dbReference type="EMBL" id="JACEFO010002254">
    <property type="protein sequence ID" value="KAF8670526.1"/>
    <property type="molecule type" value="Genomic_DNA"/>
</dbReference>
<feature type="region of interest" description="Disordered" evidence="8">
    <location>
        <begin position="94"/>
        <end position="129"/>
    </location>
</feature>
<dbReference type="GO" id="GO:0003700">
    <property type="term" value="F:DNA-binding transcription factor activity"/>
    <property type="evidence" value="ECO:0007669"/>
    <property type="project" value="UniProtKB-UniRule"/>
</dbReference>
<protein>
    <recommendedName>
        <fullName evidence="7">Protein BZR1 homolog</fullName>
    </recommendedName>
    <alternativeName>
        <fullName evidence="7">Protein BRASSINAZOLE-RESISTANT 1 homolog</fullName>
    </alternativeName>
</protein>
<keyword evidence="3 7" id="KW-1070">Brassinosteroid signaling pathway</keyword>
<dbReference type="GO" id="GO:0003677">
    <property type="term" value="F:DNA binding"/>
    <property type="evidence" value="ECO:0007669"/>
    <property type="project" value="UniProtKB-UniRule"/>
</dbReference>
<evidence type="ECO:0000256" key="4">
    <source>
        <dbReference type="ARBA" id="ARBA00023015"/>
    </source>
</evidence>
<evidence type="ECO:0000256" key="2">
    <source>
        <dbReference type="ARBA" id="ARBA00022604"/>
    </source>
</evidence>
<evidence type="ECO:0000256" key="3">
    <source>
        <dbReference type="ARBA" id="ARBA00022626"/>
    </source>
</evidence>
<organism evidence="10 11">
    <name type="scientific">Digitaria exilis</name>
    <dbReference type="NCBI Taxonomy" id="1010633"/>
    <lineage>
        <taxon>Eukaryota</taxon>
        <taxon>Viridiplantae</taxon>
        <taxon>Streptophyta</taxon>
        <taxon>Embryophyta</taxon>
        <taxon>Tracheophyta</taxon>
        <taxon>Spermatophyta</taxon>
        <taxon>Magnoliopsida</taxon>
        <taxon>Liliopsida</taxon>
        <taxon>Poales</taxon>
        <taxon>Poaceae</taxon>
        <taxon>PACMAD clade</taxon>
        <taxon>Panicoideae</taxon>
        <taxon>Panicodae</taxon>
        <taxon>Paniceae</taxon>
        <taxon>Anthephorinae</taxon>
        <taxon>Digitaria</taxon>
    </lineage>
</organism>
<dbReference type="InterPro" id="IPR008540">
    <property type="entry name" value="BES1_N"/>
</dbReference>
<keyword evidence="4 7" id="KW-0805">Transcription regulation</keyword>